<dbReference type="GO" id="GO:0044718">
    <property type="term" value="P:siderophore transmembrane transport"/>
    <property type="evidence" value="ECO:0007669"/>
    <property type="project" value="TreeGrafter"/>
</dbReference>
<evidence type="ECO:0000259" key="13">
    <source>
        <dbReference type="Pfam" id="PF00593"/>
    </source>
</evidence>
<keyword evidence="8 15" id="KW-0675">Receptor</keyword>
<dbReference type="InterPro" id="IPR000531">
    <property type="entry name" value="Beta-barrel_TonB"/>
</dbReference>
<protein>
    <submittedName>
        <fullName evidence="15">TonB-dependent receptor</fullName>
    </submittedName>
</protein>
<feature type="signal peptide" evidence="12">
    <location>
        <begin position="1"/>
        <end position="21"/>
    </location>
</feature>
<keyword evidence="9 10" id="KW-0998">Cell outer membrane</keyword>
<evidence type="ECO:0000313" key="15">
    <source>
        <dbReference type="EMBL" id="RGN32717.1"/>
    </source>
</evidence>
<proteinExistence type="inferred from homology"/>
<evidence type="ECO:0000259" key="14">
    <source>
        <dbReference type="Pfam" id="PF07715"/>
    </source>
</evidence>
<keyword evidence="2 10" id="KW-0813">Transport</keyword>
<evidence type="ECO:0000256" key="12">
    <source>
        <dbReference type="SAM" id="SignalP"/>
    </source>
</evidence>
<dbReference type="Pfam" id="PF13715">
    <property type="entry name" value="CarbopepD_reg_2"/>
    <property type="match status" value="1"/>
</dbReference>
<dbReference type="Pfam" id="PF07715">
    <property type="entry name" value="Plug"/>
    <property type="match status" value="1"/>
</dbReference>
<evidence type="ECO:0000256" key="6">
    <source>
        <dbReference type="ARBA" id="ARBA00023077"/>
    </source>
</evidence>
<gene>
    <name evidence="15" type="ORF">DXB65_18330</name>
</gene>
<dbReference type="GO" id="GO:0009279">
    <property type="term" value="C:cell outer membrane"/>
    <property type="evidence" value="ECO:0007669"/>
    <property type="project" value="UniProtKB-SubCell"/>
</dbReference>
<evidence type="ECO:0000256" key="4">
    <source>
        <dbReference type="ARBA" id="ARBA00022692"/>
    </source>
</evidence>
<evidence type="ECO:0000256" key="7">
    <source>
        <dbReference type="ARBA" id="ARBA00023136"/>
    </source>
</evidence>
<dbReference type="PROSITE" id="PS52016">
    <property type="entry name" value="TONB_DEPENDENT_REC_3"/>
    <property type="match status" value="1"/>
</dbReference>
<dbReference type="Gene3D" id="2.170.130.10">
    <property type="entry name" value="TonB-dependent receptor, plug domain"/>
    <property type="match status" value="1"/>
</dbReference>
<dbReference type="SUPFAM" id="SSF49464">
    <property type="entry name" value="Carboxypeptidase regulatory domain-like"/>
    <property type="match status" value="1"/>
</dbReference>
<dbReference type="SUPFAM" id="SSF56935">
    <property type="entry name" value="Porins"/>
    <property type="match status" value="1"/>
</dbReference>
<dbReference type="Gene3D" id="2.60.40.1120">
    <property type="entry name" value="Carboxypeptidase-like, regulatory domain"/>
    <property type="match status" value="1"/>
</dbReference>
<keyword evidence="5 12" id="KW-0732">Signal</keyword>
<dbReference type="RefSeq" id="WP_009127622.1">
    <property type="nucleotide sequence ID" value="NZ_CABKRN010000001.1"/>
</dbReference>
<keyword evidence="6 11" id="KW-0798">TonB box</keyword>
<dbReference type="InterPro" id="IPR037066">
    <property type="entry name" value="Plug_dom_sf"/>
</dbReference>
<accession>A0A3E5B574</accession>
<evidence type="ECO:0000256" key="9">
    <source>
        <dbReference type="ARBA" id="ARBA00023237"/>
    </source>
</evidence>
<keyword evidence="4 10" id="KW-0812">Transmembrane</keyword>
<evidence type="ECO:0000313" key="16">
    <source>
        <dbReference type="Proteomes" id="UP000260983"/>
    </source>
</evidence>
<feature type="domain" description="TonB-dependent receptor plug" evidence="14">
    <location>
        <begin position="132"/>
        <end position="223"/>
    </location>
</feature>
<dbReference type="Gene3D" id="2.40.170.20">
    <property type="entry name" value="TonB-dependent receptor, beta-barrel domain"/>
    <property type="match status" value="1"/>
</dbReference>
<dbReference type="PANTHER" id="PTHR30069:SF29">
    <property type="entry name" value="HEMOGLOBIN AND HEMOGLOBIN-HAPTOGLOBIN-BINDING PROTEIN 1-RELATED"/>
    <property type="match status" value="1"/>
</dbReference>
<feature type="chain" id="PRO_5017697502" evidence="12">
    <location>
        <begin position="22"/>
        <end position="786"/>
    </location>
</feature>
<keyword evidence="3 10" id="KW-1134">Transmembrane beta strand</keyword>
<evidence type="ECO:0000256" key="11">
    <source>
        <dbReference type="RuleBase" id="RU003357"/>
    </source>
</evidence>
<dbReference type="AlphaFoldDB" id="A0A3E5B574"/>
<dbReference type="GO" id="GO:0015344">
    <property type="term" value="F:siderophore uptake transmembrane transporter activity"/>
    <property type="evidence" value="ECO:0007669"/>
    <property type="project" value="TreeGrafter"/>
</dbReference>
<dbReference type="Proteomes" id="UP000260983">
    <property type="component" value="Unassembled WGS sequence"/>
</dbReference>
<evidence type="ECO:0000256" key="3">
    <source>
        <dbReference type="ARBA" id="ARBA00022452"/>
    </source>
</evidence>
<comment type="subcellular location">
    <subcellularLocation>
        <location evidence="1 10">Cell outer membrane</location>
        <topology evidence="1 10">Multi-pass membrane protein</topology>
    </subcellularLocation>
</comment>
<dbReference type="InterPro" id="IPR008969">
    <property type="entry name" value="CarboxyPept-like_regulatory"/>
</dbReference>
<evidence type="ECO:0000256" key="5">
    <source>
        <dbReference type="ARBA" id="ARBA00022729"/>
    </source>
</evidence>
<reference evidence="15 16" key="1">
    <citation type="submission" date="2018-08" db="EMBL/GenBank/DDBJ databases">
        <title>A genome reference for cultivated species of the human gut microbiota.</title>
        <authorList>
            <person name="Zou Y."/>
            <person name="Xue W."/>
            <person name="Luo G."/>
        </authorList>
    </citation>
    <scope>NUCLEOTIDE SEQUENCE [LARGE SCALE GENOMIC DNA]</scope>
    <source>
        <strain evidence="15 16">OM05-15BH</strain>
    </source>
</reference>
<sequence length="786" mass="89016">MKVFSCVLFMLTCLSQIGIMAQNKITLSGKVTDQHGAPLSLVTIAVENTSSGTYTDDNGRYSLQVIPGKHTLVVSLVGYQTVKTPLNIQQSKKLNFTLEESSVVLNSVEVYGKTQTQKVKEGVFSVNALDIKPIVNSLNNLNDLINRTTGIKVREEGGVGSDFDLSINGLSGNSVRYFLDGMPLDTKGSGVSLANLPVNIIDRIEIYKGVVPASLGTDALGGAINIITKQEKKNYLDVSYGIGSFHTHKADLNAQFVEPKTGLIIRPTVGVNYSKNDYTMKGVEVWDEDSRKYIPVNRKRFHDDYFSLFGQMEIGFTNKSWADAFFVSGSYSKINKELQTGSIQSKVYGMAEKESDAWNISAHYQKRNLLIKNLQLNASISHTWDHSLTVDTTYRQYDWNGDYIISSRSEIMGRGRIMRHYKRPLTIARGNLDYRLNNTHSLNLNYLLSRTGNNRYDEVDTDFEKSNDILAKHIIGISYNQSFWDSKLTNTFFAKDYINHLNIRQTDLDWLTGSENVKGSTTKNYLGYGIGSRFTVTAPFSIKLSYEHSVRLPLARELLGNGSTIYANVALKPESSDNINLGLFGTWHPASGHTIYYEASGFLRYVDDYIQAKVSEKEATMQYENVPAVHIKGLEGEIRYNWQNKLQLISNISFEEARDQKRYKTDGKPSATYNNRVPNRPWCFGGVEANYTFQNMLLPQSNLRLGCSYQWVHWFFLTWEAYGARESKARIPAQHICNADITYSWKRGQYNIALECANVFDKLAYDNYKLQKPGRSFFAKFRLFIH</sequence>
<dbReference type="InterPro" id="IPR012910">
    <property type="entry name" value="Plug_dom"/>
</dbReference>
<dbReference type="Pfam" id="PF00593">
    <property type="entry name" value="TonB_dep_Rec_b-barrel"/>
    <property type="match status" value="1"/>
</dbReference>
<comment type="similarity">
    <text evidence="10 11">Belongs to the TonB-dependent receptor family.</text>
</comment>
<keyword evidence="7 10" id="KW-0472">Membrane</keyword>
<organism evidence="15 16">
    <name type="scientific">Bacteroides oleiciplenus</name>
    <dbReference type="NCBI Taxonomy" id="626931"/>
    <lineage>
        <taxon>Bacteria</taxon>
        <taxon>Pseudomonadati</taxon>
        <taxon>Bacteroidota</taxon>
        <taxon>Bacteroidia</taxon>
        <taxon>Bacteroidales</taxon>
        <taxon>Bacteroidaceae</taxon>
        <taxon>Bacteroides</taxon>
    </lineage>
</organism>
<dbReference type="InterPro" id="IPR036942">
    <property type="entry name" value="Beta-barrel_TonB_sf"/>
</dbReference>
<name>A0A3E5B574_9BACE</name>
<evidence type="ECO:0000256" key="2">
    <source>
        <dbReference type="ARBA" id="ARBA00022448"/>
    </source>
</evidence>
<feature type="domain" description="TonB-dependent receptor-like beta-barrel" evidence="13">
    <location>
        <begin position="364"/>
        <end position="758"/>
    </location>
</feature>
<evidence type="ECO:0000256" key="1">
    <source>
        <dbReference type="ARBA" id="ARBA00004571"/>
    </source>
</evidence>
<dbReference type="InterPro" id="IPR039426">
    <property type="entry name" value="TonB-dep_rcpt-like"/>
</dbReference>
<evidence type="ECO:0000256" key="10">
    <source>
        <dbReference type="PROSITE-ProRule" id="PRU01360"/>
    </source>
</evidence>
<evidence type="ECO:0000256" key="8">
    <source>
        <dbReference type="ARBA" id="ARBA00023170"/>
    </source>
</evidence>
<dbReference type="EMBL" id="QSUL01000013">
    <property type="protein sequence ID" value="RGN32717.1"/>
    <property type="molecule type" value="Genomic_DNA"/>
</dbReference>
<comment type="caution">
    <text evidence="15">The sequence shown here is derived from an EMBL/GenBank/DDBJ whole genome shotgun (WGS) entry which is preliminary data.</text>
</comment>
<dbReference type="PANTHER" id="PTHR30069">
    <property type="entry name" value="TONB-DEPENDENT OUTER MEMBRANE RECEPTOR"/>
    <property type="match status" value="1"/>
</dbReference>